<organism evidence="4 5">
    <name type="scientific">Octadecabacter temperatus</name>
    <dbReference type="NCBI Taxonomy" id="1458307"/>
    <lineage>
        <taxon>Bacteria</taxon>
        <taxon>Pseudomonadati</taxon>
        <taxon>Pseudomonadota</taxon>
        <taxon>Alphaproteobacteria</taxon>
        <taxon>Rhodobacterales</taxon>
        <taxon>Roseobacteraceae</taxon>
        <taxon>Octadecabacter</taxon>
    </lineage>
</organism>
<dbReference type="Pfam" id="PF16925">
    <property type="entry name" value="TetR_C_13"/>
    <property type="match status" value="1"/>
</dbReference>
<keyword evidence="5" id="KW-1185">Reference proteome</keyword>
<evidence type="ECO:0000256" key="3">
    <source>
        <dbReference type="ARBA" id="ARBA00023163"/>
    </source>
</evidence>
<keyword evidence="1" id="KW-0805">Transcription regulation</keyword>
<dbReference type="KEGG" id="otm:OSB_06040"/>
<dbReference type="InterPro" id="IPR011075">
    <property type="entry name" value="TetR_C"/>
</dbReference>
<reference evidence="4 5" key="1">
    <citation type="journal article" date="2015" name="Genome Announc.">
        <title>Closed Genome Sequence of Octadecabacter temperatus SB1, the First Mesophilic Species of the Genus Octadecabacter.</title>
        <authorList>
            <person name="Voget S."/>
            <person name="Billerbeck S."/>
            <person name="Simon M."/>
            <person name="Daniel R."/>
        </authorList>
    </citation>
    <scope>NUCLEOTIDE SEQUENCE [LARGE SCALE GENOMIC DNA]</scope>
    <source>
        <strain evidence="4 5">SB1</strain>
    </source>
</reference>
<keyword evidence="3" id="KW-0804">Transcription</keyword>
<dbReference type="PROSITE" id="PS50977">
    <property type="entry name" value="HTH_TETR_2"/>
    <property type="match status" value="1"/>
</dbReference>
<dbReference type="SUPFAM" id="SSF46689">
    <property type="entry name" value="Homeodomain-like"/>
    <property type="match status" value="1"/>
</dbReference>
<proteinExistence type="predicted"/>
<dbReference type="EMBL" id="CP012160">
    <property type="protein sequence ID" value="AKS45165.1"/>
    <property type="molecule type" value="Genomic_DNA"/>
</dbReference>
<dbReference type="Gene3D" id="1.10.10.60">
    <property type="entry name" value="Homeodomain-like"/>
    <property type="match status" value="1"/>
</dbReference>
<dbReference type="GO" id="GO:0003677">
    <property type="term" value="F:DNA binding"/>
    <property type="evidence" value="ECO:0007669"/>
    <property type="project" value="UniProtKB-UniRule"/>
</dbReference>
<protein>
    <submittedName>
        <fullName evidence="4">HTH-type transcriptional repressor ComR</fullName>
    </submittedName>
</protein>
<dbReference type="OrthoDB" id="9779746at2"/>
<accession>A0A0K0Y2L6</accession>
<dbReference type="SUPFAM" id="SSF48498">
    <property type="entry name" value="Tetracyclin repressor-like, C-terminal domain"/>
    <property type="match status" value="1"/>
</dbReference>
<dbReference type="RefSeq" id="WP_143831180.1">
    <property type="nucleotide sequence ID" value="NZ_CP012160.1"/>
</dbReference>
<dbReference type="PANTHER" id="PTHR47506">
    <property type="entry name" value="TRANSCRIPTIONAL REGULATORY PROTEIN"/>
    <property type="match status" value="1"/>
</dbReference>
<evidence type="ECO:0000256" key="2">
    <source>
        <dbReference type="ARBA" id="ARBA00023125"/>
    </source>
</evidence>
<evidence type="ECO:0000256" key="1">
    <source>
        <dbReference type="ARBA" id="ARBA00023015"/>
    </source>
</evidence>
<evidence type="ECO:0000313" key="4">
    <source>
        <dbReference type="EMBL" id="AKS45165.1"/>
    </source>
</evidence>
<dbReference type="AlphaFoldDB" id="A0A0K0Y2L6"/>
<sequence>MPKSQKVDREAALRAAGLAFMECGYSGMSTRDLEKRSGITKFTLQTKYGGKKALFLMTLDLYLDELLPWIDNSVSQGGIADFFRMRADDTRMPEQGRFGCLLVNALTEFGATDPDISTRTHRYFQALRSAFKSELLKSKNEGTLDMYVDIDLEAERLLVSMIGLNVAIRTHGSNSAAADMAQGIAQSVQ</sequence>
<dbReference type="InterPro" id="IPR009057">
    <property type="entry name" value="Homeodomain-like_sf"/>
</dbReference>
<gene>
    <name evidence="4" type="primary">comR_1</name>
    <name evidence="4" type="ORF">OSB_06040</name>
</gene>
<dbReference type="PANTHER" id="PTHR47506:SF8">
    <property type="entry name" value="REPRESSOR OF PUTATIVE XENOBIOTIC REDUCTASE TETR FAMILY-RELATED"/>
    <property type="match status" value="1"/>
</dbReference>
<evidence type="ECO:0000313" key="5">
    <source>
        <dbReference type="Proteomes" id="UP000067444"/>
    </source>
</evidence>
<dbReference type="Gene3D" id="1.10.357.10">
    <property type="entry name" value="Tetracycline Repressor, domain 2"/>
    <property type="match status" value="1"/>
</dbReference>
<dbReference type="Proteomes" id="UP000067444">
    <property type="component" value="Chromosome"/>
</dbReference>
<dbReference type="InterPro" id="IPR001647">
    <property type="entry name" value="HTH_TetR"/>
</dbReference>
<keyword evidence="2" id="KW-0238">DNA-binding</keyword>
<dbReference type="STRING" id="1458307.OSB_06040"/>
<dbReference type="InterPro" id="IPR036271">
    <property type="entry name" value="Tet_transcr_reg_TetR-rel_C_sf"/>
</dbReference>
<name>A0A0K0Y2L6_9RHOB</name>